<dbReference type="RefSeq" id="WP_197530287.1">
    <property type="nucleotide sequence ID" value="NZ_SJPS01000001.1"/>
</dbReference>
<protein>
    <submittedName>
        <fullName evidence="2">Phytanoyl-CoA dioxygenase (PhyH)</fullName>
    </submittedName>
</protein>
<proteinExistence type="predicted"/>
<dbReference type="Gene3D" id="2.60.120.620">
    <property type="entry name" value="q2cbj1_9rhob like domain"/>
    <property type="match status" value="1"/>
</dbReference>
<keyword evidence="2" id="KW-0223">Dioxygenase</keyword>
<dbReference type="EMBL" id="SJPS01000001">
    <property type="protein sequence ID" value="TWU29345.1"/>
    <property type="molecule type" value="Genomic_DNA"/>
</dbReference>
<keyword evidence="3" id="KW-1185">Reference proteome</keyword>
<dbReference type="AlphaFoldDB" id="A0A5C6CZI8"/>
<dbReference type="InterPro" id="IPR008775">
    <property type="entry name" value="Phytyl_CoA_dOase-like"/>
</dbReference>
<dbReference type="GO" id="GO:0005506">
    <property type="term" value="F:iron ion binding"/>
    <property type="evidence" value="ECO:0007669"/>
    <property type="project" value="UniProtKB-ARBA"/>
</dbReference>
<evidence type="ECO:0000313" key="2">
    <source>
        <dbReference type="EMBL" id="TWU29345.1"/>
    </source>
</evidence>
<dbReference type="PANTHER" id="PTHR20883:SF48">
    <property type="entry name" value="ECTOINE DIOXYGENASE"/>
    <property type="match status" value="1"/>
</dbReference>
<name>A0A5C6CZI8_9BACT</name>
<keyword evidence="2" id="KW-0560">Oxidoreductase</keyword>
<reference evidence="2 3" key="1">
    <citation type="submission" date="2019-02" db="EMBL/GenBank/DDBJ databases">
        <title>Deep-cultivation of Planctomycetes and their phenomic and genomic characterization uncovers novel biology.</title>
        <authorList>
            <person name="Wiegand S."/>
            <person name="Jogler M."/>
            <person name="Boedeker C."/>
            <person name="Pinto D."/>
            <person name="Vollmers J."/>
            <person name="Rivas-Marin E."/>
            <person name="Kohn T."/>
            <person name="Peeters S.H."/>
            <person name="Heuer A."/>
            <person name="Rast P."/>
            <person name="Oberbeckmann S."/>
            <person name="Bunk B."/>
            <person name="Jeske O."/>
            <person name="Meyerdierks A."/>
            <person name="Storesund J.E."/>
            <person name="Kallscheuer N."/>
            <person name="Luecker S."/>
            <person name="Lage O.M."/>
            <person name="Pohl T."/>
            <person name="Merkel B.J."/>
            <person name="Hornburger P."/>
            <person name="Mueller R.-W."/>
            <person name="Bruemmer F."/>
            <person name="Labrenz M."/>
            <person name="Spormann A.M."/>
            <person name="Op Den Camp H."/>
            <person name="Overmann J."/>
            <person name="Amann R."/>
            <person name="Jetten M.S.M."/>
            <person name="Mascher T."/>
            <person name="Medema M.H."/>
            <person name="Devos D.P."/>
            <person name="Kaster A.-K."/>
            <person name="Ovreas L."/>
            <person name="Rohde M."/>
            <person name="Galperin M.Y."/>
            <person name="Jogler C."/>
        </authorList>
    </citation>
    <scope>NUCLEOTIDE SEQUENCE [LARGE SCALE GENOMIC DNA]</scope>
    <source>
        <strain evidence="2 3">Pla144</strain>
    </source>
</reference>
<evidence type="ECO:0000313" key="3">
    <source>
        <dbReference type="Proteomes" id="UP000318437"/>
    </source>
</evidence>
<accession>A0A5C6CZI8</accession>
<evidence type="ECO:0000256" key="1">
    <source>
        <dbReference type="ARBA" id="ARBA00001954"/>
    </source>
</evidence>
<dbReference type="GO" id="GO:0016706">
    <property type="term" value="F:2-oxoglutarate-dependent dioxygenase activity"/>
    <property type="evidence" value="ECO:0007669"/>
    <property type="project" value="UniProtKB-ARBA"/>
</dbReference>
<gene>
    <name evidence="2" type="ORF">Pla144_01210</name>
</gene>
<dbReference type="Proteomes" id="UP000318437">
    <property type="component" value="Unassembled WGS sequence"/>
</dbReference>
<sequence>MSKQRAQFAEQGFCIVKQILTSTECNRLAGLFHGHHQAGIRDLFSRFIPIRELVRSRPIRKVVDRLCGPAAFAVRAILFDKSPLSNWFVAWHQDLNIAVKEKHLHAGYGPWSVKEEIVHVCPPIEILRRMVTLRLHLDACLENNGPLKVIPRSHKHGSLDQVKTQNLISQIEPISCIALAGDCVVISPLILHASSKSTNPQHRRVLHIEFANVELPVPLQWYERW</sequence>
<dbReference type="Pfam" id="PF05721">
    <property type="entry name" value="PhyH"/>
    <property type="match status" value="1"/>
</dbReference>
<comment type="cofactor">
    <cofactor evidence="1">
        <name>Fe(2+)</name>
        <dbReference type="ChEBI" id="CHEBI:29033"/>
    </cofactor>
</comment>
<dbReference type="SUPFAM" id="SSF51197">
    <property type="entry name" value="Clavaminate synthase-like"/>
    <property type="match status" value="1"/>
</dbReference>
<organism evidence="2 3">
    <name type="scientific">Bythopirellula polymerisocia</name>
    <dbReference type="NCBI Taxonomy" id="2528003"/>
    <lineage>
        <taxon>Bacteria</taxon>
        <taxon>Pseudomonadati</taxon>
        <taxon>Planctomycetota</taxon>
        <taxon>Planctomycetia</taxon>
        <taxon>Pirellulales</taxon>
        <taxon>Lacipirellulaceae</taxon>
        <taxon>Bythopirellula</taxon>
    </lineage>
</organism>
<dbReference type="PANTHER" id="PTHR20883">
    <property type="entry name" value="PHYTANOYL-COA DIOXYGENASE DOMAIN CONTAINING 1"/>
    <property type="match status" value="1"/>
</dbReference>
<comment type="caution">
    <text evidence="2">The sequence shown here is derived from an EMBL/GenBank/DDBJ whole genome shotgun (WGS) entry which is preliminary data.</text>
</comment>